<dbReference type="InterPro" id="IPR014349">
    <property type="entry name" value="Rieske_Fe-S_prot"/>
</dbReference>
<proteinExistence type="predicted"/>
<keyword evidence="8" id="KW-1133">Transmembrane helix</keyword>
<evidence type="ECO:0000256" key="8">
    <source>
        <dbReference type="SAM" id="Phobius"/>
    </source>
</evidence>
<dbReference type="RefSeq" id="WP_043983375.1">
    <property type="nucleotide sequence ID" value="NZ_JBHSXZ010000022.1"/>
</dbReference>
<evidence type="ECO:0000256" key="4">
    <source>
        <dbReference type="ARBA" id="ARBA00023014"/>
    </source>
</evidence>
<keyword evidence="3" id="KW-0408">Iron</keyword>
<dbReference type="GO" id="GO:0046872">
    <property type="term" value="F:metal ion binding"/>
    <property type="evidence" value="ECO:0007669"/>
    <property type="project" value="UniProtKB-KW"/>
</dbReference>
<dbReference type="SUPFAM" id="SSF50022">
    <property type="entry name" value="ISP domain"/>
    <property type="match status" value="1"/>
</dbReference>
<dbReference type="Proteomes" id="UP000266089">
    <property type="component" value="Unassembled WGS sequence"/>
</dbReference>
<keyword evidence="1" id="KW-0001">2Fe-2S</keyword>
<dbReference type="GO" id="GO:0051537">
    <property type="term" value="F:2 iron, 2 sulfur cluster binding"/>
    <property type="evidence" value="ECO:0007669"/>
    <property type="project" value="UniProtKB-KW"/>
</dbReference>
<evidence type="ECO:0000256" key="7">
    <source>
        <dbReference type="SAM" id="MobiDB-lite"/>
    </source>
</evidence>
<gene>
    <name evidence="10" type="primary">qcrA</name>
    <name evidence="10" type="ORF">Mcate_02651</name>
</gene>
<feature type="region of interest" description="Disordered" evidence="7">
    <location>
        <begin position="1"/>
        <end position="22"/>
    </location>
</feature>
<dbReference type="AlphaFoldDB" id="A0A399DW87"/>
<sequence length="214" mass="22922">MADHEATAHHHEHHHEDPQAHATRRAILQAAIGVSAGAAVLSTLWVGAGLVPREEKIPSKEPVAVGDTLVFATGPKADQEITLDDLRAAQRERIPFIIAFPKSPENVVKKDLITNTIMVILADPNKMSPETRQHASPEGVLAYSAVCKHLGCTVSLWQNDTWLCPCHGGRYDIYNQARVVGGPVPAPVPQLPVKVEGGKVVVAGEFLGKPGADV</sequence>
<evidence type="ECO:0000256" key="6">
    <source>
        <dbReference type="ARBA" id="ARBA00034078"/>
    </source>
</evidence>
<dbReference type="PANTHER" id="PTHR10134">
    <property type="entry name" value="CYTOCHROME B-C1 COMPLEX SUBUNIT RIESKE, MITOCHONDRIAL"/>
    <property type="match status" value="1"/>
</dbReference>
<evidence type="ECO:0000256" key="2">
    <source>
        <dbReference type="ARBA" id="ARBA00022723"/>
    </source>
</evidence>
<dbReference type="EMBL" id="QWKX01000105">
    <property type="protein sequence ID" value="RIH74581.1"/>
    <property type="molecule type" value="Genomic_DNA"/>
</dbReference>
<accession>A0A399DW87</accession>
<keyword evidence="5" id="KW-1015">Disulfide bond</keyword>
<dbReference type="PRINTS" id="PR00162">
    <property type="entry name" value="RIESKE"/>
</dbReference>
<dbReference type="InterPro" id="IPR005805">
    <property type="entry name" value="Rieske_Fe-S_prot_C"/>
</dbReference>
<feature type="domain" description="Rieske" evidence="9">
    <location>
        <begin position="140"/>
        <end position="202"/>
    </location>
</feature>
<dbReference type="Pfam" id="PF00355">
    <property type="entry name" value="Rieske"/>
    <property type="match status" value="1"/>
</dbReference>
<evidence type="ECO:0000256" key="3">
    <source>
        <dbReference type="ARBA" id="ARBA00023004"/>
    </source>
</evidence>
<evidence type="ECO:0000256" key="1">
    <source>
        <dbReference type="ARBA" id="ARBA00022714"/>
    </source>
</evidence>
<comment type="caution">
    <text evidence="10">The sequence shown here is derived from an EMBL/GenBank/DDBJ whole genome shotgun (WGS) entry which is preliminary data.</text>
</comment>
<dbReference type="CDD" id="cd03467">
    <property type="entry name" value="Rieske"/>
    <property type="match status" value="1"/>
</dbReference>
<protein>
    <submittedName>
        <fullName evidence="10">Cytochrome bc1 complex Rieske iron-sulfur subunit</fullName>
    </submittedName>
</protein>
<dbReference type="Gene3D" id="2.102.10.10">
    <property type="entry name" value="Rieske [2Fe-2S] iron-sulphur domain"/>
    <property type="match status" value="1"/>
</dbReference>
<evidence type="ECO:0000256" key="5">
    <source>
        <dbReference type="ARBA" id="ARBA00023157"/>
    </source>
</evidence>
<comment type="cofactor">
    <cofactor evidence="6">
        <name>[2Fe-2S] cluster</name>
        <dbReference type="ChEBI" id="CHEBI:190135"/>
    </cofactor>
</comment>
<dbReference type="InterPro" id="IPR036922">
    <property type="entry name" value="Rieske_2Fe-2S_sf"/>
</dbReference>
<keyword evidence="2" id="KW-0479">Metal-binding</keyword>
<evidence type="ECO:0000259" key="9">
    <source>
        <dbReference type="PROSITE" id="PS51296"/>
    </source>
</evidence>
<feature type="compositionally biased region" description="Basic and acidic residues" evidence="7">
    <location>
        <begin position="1"/>
        <end position="19"/>
    </location>
</feature>
<feature type="transmembrane region" description="Helical" evidence="8">
    <location>
        <begin position="26"/>
        <end position="51"/>
    </location>
</feature>
<organism evidence="10 11">
    <name type="scientific">Meiothermus taiwanensis</name>
    <dbReference type="NCBI Taxonomy" id="172827"/>
    <lineage>
        <taxon>Bacteria</taxon>
        <taxon>Thermotogati</taxon>
        <taxon>Deinococcota</taxon>
        <taxon>Deinococci</taxon>
        <taxon>Thermales</taxon>
        <taxon>Thermaceae</taxon>
        <taxon>Meiothermus</taxon>
    </lineage>
</organism>
<evidence type="ECO:0000313" key="11">
    <source>
        <dbReference type="Proteomes" id="UP000266089"/>
    </source>
</evidence>
<dbReference type="InterPro" id="IPR017941">
    <property type="entry name" value="Rieske_2Fe-2S"/>
</dbReference>
<dbReference type="GO" id="GO:0016020">
    <property type="term" value="C:membrane"/>
    <property type="evidence" value="ECO:0007669"/>
    <property type="project" value="InterPro"/>
</dbReference>
<evidence type="ECO:0000313" key="10">
    <source>
        <dbReference type="EMBL" id="RIH74581.1"/>
    </source>
</evidence>
<dbReference type="OrthoDB" id="9767869at2"/>
<keyword evidence="8" id="KW-0472">Membrane</keyword>
<keyword evidence="4" id="KW-0411">Iron-sulfur</keyword>
<reference evidence="10 11" key="1">
    <citation type="submission" date="2018-08" db="EMBL/GenBank/DDBJ databases">
        <title>Meiothermus cateniformans JCM 15151 genome sequencing project.</title>
        <authorList>
            <person name="Da Costa M.S."/>
            <person name="Albuquerque L."/>
            <person name="Raposo P."/>
            <person name="Froufe H.J.C."/>
            <person name="Barroso C.S."/>
            <person name="Egas C."/>
        </authorList>
    </citation>
    <scope>NUCLEOTIDE SEQUENCE [LARGE SCALE GENOMIC DNA]</scope>
    <source>
        <strain evidence="10 11">JCM 15151</strain>
    </source>
</reference>
<dbReference type="PROSITE" id="PS51296">
    <property type="entry name" value="RIESKE"/>
    <property type="match status" value="1"/>
</dbReference>
<name>A0A399DW87_9DEIN</name>
<keyword evidence="8" id="KW-0812">Transmembrane</keyword>